<proteinExistence type="predicted"/>
<gene>
    <name evidence="2" type="ORF">F0562_010545</name>
</gene>
<keyword evidence="3" id="KW-1185">Reference proteome</keyword>
<sequence>MEYRGSDRTRQMQVLNLKRDFEALSMQEDGTITKYSDRIALIVNKIKLLGEDFPDSRIVEKALVTFPESGCIHHMCHKAAMLRDLDETYSSKVKIGNSDYVKVKERGTAGVKTTSGIKLIPDVLFVPNISQNLLSVGQMLEKEYSLQFKDNQCNIFDSSGAKLVYVKIRNKSFFVNWEQAAEHAYAGITQSVSNLWHRRFGSLLVVSIGGHGRWLPWPWMLVLSGGQVVWLCIAAAIGVGSSPDVKGKFFSNGMDVNYLKECDRQAAIEYLLMFQRLVSKLLTFCLPTIAVIRGHAVGAGCVFALAHDYRLMTSTRGYIFMNEVDLAMSLTPGNMAVLHSKLSLSTFQEAILTGKRYNGGGAAAAGIVHATYPSGSTLLQKGITIDGDVQNRSERA</sequence>
<dbReference type="OrthoDB" id="1712686at2759"/>
<feature type="domain" description="Retrovirus-related Pol polyprotein from transposon TNT 1-94-like beta-barrel" evidence="1">
    <location>
        <begin position="68"/>
        <end position="144"/>
    </location>
</feature>
<evidence type="ECO:0000313" key="2">
    <source>
        <dbReference type="EMBL" id="KAA8524024.1"/>
    </source>
</evidence>
<organism evidence="2 3">
    <name type="scientific">Nyssa sinensis</name>
    <dbReference type="NCBI Taxonomy" id="561372"/>
    <lineage>
        <taxon>Eukaryota</taxon>
        <taxon>Viridiplantae</taxon>
        <taxon>Streptophyta</taxon>
        <taxon>Embryophyta</taxon>
        <taxon>Tracheophyta</taxon>
        <taxon>Spermatophyta</taxon>
        <taxon>Magnoliopsida</taxon>
        <taxon>eudicotyledons</taxon>
        <taxon>Gunneridae</taxon>
        <taxon>Pentapetalae</taxon>
        <taxon>asterids</taxon>
        <taxon>Cornales</taxon>
        <taxon>Nyssaceae</taxon>
        <taxon>Nyssa</taxon>
    </lineage>
</organism>
<dbReference type="GO" id="GO:0004165">
    <property type="term" value="F:delta(3)-delta(2)-enoyl-CoA isomerase activity"/>
    <property type="evidence" value="ECO:0007669"/>
    <property type="project" value="TreeGrafter"/>
</dbReference>
<dbReference type="Pfam" id="PF22936">
    <property type="entry name" value="Pol_BBD"/>
    <property type="match status" value="1"/>
</dbReference>
<dbReference type="Pfam" id="PF00378">
    <property type="entry name" value="ECH_1"/>
    <property type="match status" value="1"/>
</dbReference>
<evidence type="ECO:0000313" key="3">
    <source>
        <dbReference type="Proteomes" id="UP000325577"/>
    </source>
</evidence>
<accession>A0A5J5A1G1</accession>
<dbReference type="GO" id="GO:0005777">
    <property type="term" value="C:peroxisome"/>
    <property type="evidence" value="ECO:0007669"/>
    <property type="project" value="TreeGrafter"/>
</dbReference>
<dbReference type="InterPro" id="IPR001753">
    <property type="entry name" value="Enoyl-CoA_hydra/iso"/>
</dbReference>
<dbReference type="PANTHER" id="PTHR11941:SF75">
    <property type="entry name" value="ENOYL-COA HYDRATASE_ISOMERASE FAMILY PROTEIN"/>
    <property type="match status" value="1"/>
</dbReference>
<dbReference type="CDD" id="cd06558">
    <property type="entry name" value="crotonase-like"/>
    <property type="match status" value="1"/>
</dbReference>
<protein>
    <recommendedName>
        <fullName evidence="1">Retrovirus-related Pol polyprotein from transposon TNT 1-94-like beta-barrel domain-containing protein</fullName>
    </recommendedName>
</protein>
<evidence type="ECO:0000259" key="1">
    <source>
        <dbReference type="Pfam" id="PF22936"/>
    </source>
</evidence>
<dbReference type="InterPro" id="IPR054722">
    <property type="entry name" value="PolX-like_BBD"/>
</dbReference>
<dbReference type="Proteomes" id="UP000325577">
    <property type="component" value="Linkage Group LG4"/>
</dbReference>
<dbReference type="Gene3D" id="3.90.226.10">
    <property type="entry name" value="2-enoyl-CoA Hydratase, Chain A, domain 1"/>
    <property type="match status" value="1"/>
</dbReference>
<dbReference type="InterPro" id="IPR029045">
    <property type="entry name" value="ClpP/crotonase-like_dom_sf"/>
</dbReference>
<reference evidence="2 3" key="1">
    <citation type="submission" date="2019-09" db="EMBL/GenBank/DDBJ databases">
        <title>A chromosome-level genome assembly of the Chinese tupelo Nyssa sinensis.</title>
        <authorList>
            <person name="Yang X."/>
            <person name="Kang M."/>
            <person name="Yang Y."/>
            <person name="Xiong H."/>
            <person name="Wang M."/>
            <person name="Zhang Z."/>
            <person name="Wang Z."/>
            <person name="Wu H."/>
            <person name="Ma T."/>
            <person name="Liu J."/>
            <person name="Xi Z."/>
        </authorList>
    </citation>
    <scope>NUCLEOTIDE SEQUENCE [LARGE SCALE GENOMIC DNA]</scope>
    <source>
        <strain evidence="2">J267</strain>
        <tissue evidence="2">Leaf</tissue>
    </source>
</reference>
<dbReference type="PANTHER" id="PTHR11941">
    <property type="entry name" value="ENOYL-COA HYDRATASE-RELATED"/>
    <property type="match status" value="1"/>
</dbReference>
<dbReference type="SUPFAM" id="SSF52096">
    <property type="entry name" value="ClpP/crotonase"/>
    <property type="match status" value="1"/>
</dbReference>
<name>A0A5J5A1G1_9ASTE</name>
<dbReference type="GO" id="GO:0006635">
    <property type="term" value="P:fatty acid beta-oxidation"/>
    <property type="evidence" value="ECO:0007669"/>
    <property type="project" value="TreeGrafter"/>
</dbReference>
<dbReference type="AlphaFoldDB" id="A0A5J5A1G1"/>
<dbReference type="EMBL" id="CM018047">
    <property type="protein sequence ID" value="KAA8524024.1"/>
    <property type="molecule type" value="Genomic_DNA"/>
</dbReference>